<dbReference type="InterPro" id="IPR055170">
    <property type="entry name" value="GFO_IDH_MocA-like_dom"/>
</dbReference>
<dbReference type="SUPFAM" id="SSF55347">
    <property type="entry name" value="Glyceraldehyde-3-phosphate dehydrogenase-like, C-terminal domain"/>
    <property type="match status" value="1"/>
</dbReference>
<dbReference type="AlphaFoldDB" id="A0AAE3GPP9"/>
<reference evidence="4" key="1">
    <citation type="submission" date="2022-06" db="EMBL/GenBank/DDBJ databases">
        <title>New cyanobacteria of genus Symplocastrum in benthos of Lake Baikal.</title>
        <authorList>
            <person name="Sorokovikova E."/>
            <person name="Tikhonova I."/>
            <person name="Krasnopeev A."/>
            <person name="Evseev P."/>
            <person name="Gladkikh A."/>
            <person name="Belykh O."/>
        </authorList>
    </citation>
    <scope>NUCLEOTIDE SEQUENCE</scope>
    <source>
        <strain evidence="4">BBK-W-15</strain>
    </source>
</reference>
<gene>
    <name evidence="4" type="ORF">NJ959_04725</name>
</gene>
<dbReference type="Proteomes" id="UP001204953">
    <property type="component" value="Unassembled WGS sequence"/>
</dbReference>
<dbReference type="Pfam" id="PF22725">
    <property type="entry name" value="GFO_IDH_MocA_C3"/>
    <property type="match status" value="1"/>
</dbReference>
<name>A0AAE3GPP9_9CYAN</name>
<dbReference type="InterPro" id="IPR050463">
    <property type="entry name" value="Gfo/Idh/MocA_oxidrdct_glycsds"/>
</dbReference>
<protein>
    <submittedName>
        <fullName evidence="4">Gfo/Idh/MocA family oxidoreductase</fullName>
    </submittedName>
</protein>
<accession>A0AAE3GPP9</accession>
<feature type="domain" description="Gfo/Idh/MocA-like oxidoreductase N-terminal" evidence="2">
    <location>
        <begin position="2"/>
        <end position="120"/>
    </location>
</feature>
<feature type="domain" description="GFO/IDH/MocA-like oxidoreductase" evidence="3">
    <location>
        <begin position="129"/>
        <end position="249"/>
    </location>
</feature>
<dbReference type="RefSeq" id="WP_254010590.1">
    <property type="nucleotide sequence ID" value="NZ_JAMZMM010000027.1"/>
</dbReference>
<evidence type="ECO:0000259" key="3">
    <source>
        <dbReference type="Pfam" id="PF22725"/>
    </source>
</evidence>
<evidence type="ECO:0000313" key="5">
    <source>
        <dbReference type="Proteomes" id="UP001204953"/>
    </source>
</evidence>
<sequence>MIKVAVIGCGLIGKRRAQEACEHPQSQLLAVADINLAAAEALACEYNCQSLTDWREAIANPEVNAVAVATHNGMLAEIAIAALEFGKHVLIEKPMGRNLAEALKMAATASSAQRVLKIGFNHRYHPAIAKAYHLYKEGMIGEIINIRARYGHGGRPGYEKEWRGNPQLAGGGELTDQGVHIADLIHWFAGLPTEAFAYLQTAVWPLQPLEDNGFGLFRFADGAVASFHTSWTQWKNLFSLEIYGQKGSLTIEGLGKSYGVERLTLAIRNPEGGVPEIEEMVFDQPDLSWQLEWADFVKAIETGCPYLGTPEDGVAAMRMLNALYRSAEENAIAYV</sequence>
<evidence type="ECO:0000313" key="4">
    <source>
        <dbReference type="EMBL" id="MCP2727782.1"/>
    </source>
</evidence>
<evidence type="ECO:0000256" key="1">
    <source>
        <dbReference type="ARBA" id="ARBA00023002"/>
    </source>
</evidence>
<dbReference type="InterPro" id="IPR036291">
    <property type="entry name" value="NAD(P)-bd_dom_sf"/>
</dbReference>
<dbReference type="EMBL" id="JAMZMM010000027">
    <property type="protein sequence ID" value="MCP2727782.1"/>
    <property type="molecule type" value="Genomic_DNA"/>
</dbReference>
<dbReference type="PANTHER" id="PTHR43818">
    <property type="entry name" value="BCDNA.GH03377"/>
    <property type="match status" value="1"/>
</dbReference>
<evidence type="ECO:0000259" key="2">
    <source>
        <dbReference type="Pfam" id="PF01408"/>
    </source>
</evidence>
<proteinExistence type="predicted"/>
<dbReference type="Gene3D" id="3.30.360.10">
    <property type="entry name" value="Dihydrodipicolinate Reductase, domain 2"/>
    <property type="match status" value="1"/>
</dbReference>
<dbReference type="GO" id="GO:0000166">
    <property type="term" value="F:nucleotide binding"/>
    <property type="evidence" value="ECO:0007669"/>
    <property type="project" value="InterPro"/>
</dbReference>
<dbReference type="Pfam" id="PF01408">
    <property type="entry name" value="GFO_IDH_MocA"/>
    <property type="match status" value="1"/>
</dbReference>
<dbReference type="PANTHER" id="PTHR43818:SF11">
    <property type="entry name" value="BCDNA.GH03377"/>
    <property type="match status" value="1"/>
</dbReference>
<keyword evidence="1" id="KW-0560">Oxidoreductase</keyword>
<dbReference type="GO" id="GO:0016491">
    <property type="term" value="F:oxidoreductase activity"/>
    <property type="evidence" value="ECO:0007669"/>
    <property type="project" value="UniProtKB-KW"/>
</dbReference>
<keyword evidence="5" id="KW-1185">Reference proteome</keyword>
<comment type="caution">
    <text evidence="4">The sequence shown here is derived from an EMBL/GenBank/DDBJ whole genome shotgun (WGS) entry which is preliminary data.</text>
</comment>
<dbReference type="SUPFAM" id="SSF51735">
    <property type="entry name" value="NAD(P)-binding Rossmann-fold domains"/>
    <property type="match status" value="1"/>
</dbReference>
<dbReference type="InterPro" id="IPR000683">
    <property type="entry name" value="Gfo/Idh/MocA-like_OxRdtase_N"/>
</dbReference>
<organism evidence="4 5">
    <name type="scientific">Limnofasciculus baicalensis BBK-W-15</name>
    <dbReference type="NCBI Taxonomy" id="2699891"/>
    <lineage>
        <taxon>Bacteria</taxon>
        <taxon>Bacillati</taxon>
        <taxon>Cyanobacteriota</taxon>
        <taxon>Cyanophyceae</taxon>
        <taxon>Coleofasciculales</taxon>
        <taxon>Coleofasciculaceae</taxon>
        <taxon>Limnofasciculus</taxon>
        <taxon>Limnofasciculus baicalensis</taxon>
    </lineage>
</organism>
<dbReference type="Gene3D" id="3.40.50.720">
    <property type="entry name" value="NAD(P)-binding Rossmann-like Domain"/>
    <property type="match status" value="1"/>
</dbReference>